<dbReference type="OrthoDB" id="49511at2759"/>
<dbReference type="EMBL" id="JANBUW010000010">
    <property type="protein sequence ID" value="KAJ2851629.1"/>
    <property type="molecule type" value="Genomic_DNA"/>
</dbReference>
<gene>
    <name evidence="2" type="ORF">IWW36_000952</name>
</gene>
<dbReference type="InterPro" id="IPR049362">
    <property type="entry name" value="TTI1_rpt"/>
</dbReference>
<feature type="domain" description="TTI1 C-terminal TPR" evidence="1">
    <location>
        <begin position="778"/>
        <end position="966"/>
    </location>
</feature>
<sequence>MDIVPLVSAITKCVEPGSSSRNSLQTHLSQLSTSIQQLKAANVEANSLLTHITLVAVRLLSHLVKLSDCERELVLQCIKEALTPDKRKQRQLENVHAVIVDHLSRILAPLFVLENSQLGGFPEPTRFLAIECWRRLVQISTVHIPETHFQRRQEQPTPGTVAFKEYVNRHLPLDYISLTVCALLDNSEMSKDQQLRLYALETLAEIMCPCQLLDDEKVVSKIFPGMASALTRIALAQLPAQLRGSAIRKPILAVRKQALQALERAVLVVYGGKPENRLLNVSDIARSWAEQARKDIKSIMDTTDDSDAKGGEQDRFQQLLWRLAGLRHTEGIHSALFALFAQVSSEECMAKVPAGGFQVALETCLAIGGTYPDVAVNYMGSLQMRCSKNDDLTSSYVERVLDPLLEQFTRYVVDGESQQRMDVLCIVSGCVQVLGRQRALAVVSSWWRSQGLRSLLQSLSITLPGTSLLVVESQPSTDNQIIAGNAVDKDVGYILENYRSTELKRALNTFVQTMADLFTTHELCSQLLSVLFDCSDMQVPALWVLRLMARVADNGNLDSIYPSIFQYCVDYCNTTSESTDPQNHATHQLMVLDVISGYVPKLGPNVVYYMDTLLFPLLQTNMASSSVLQRQAHKALDILAQQTSSTIAQMLKDNVDYIVEGCSQQIRSVSLHPQAFNILSGAVKLVGRDILVYMDDVVEDTLDVCEQLAYEDESIVASALQFLEIVTRTIAAVDSGSSKAIEHVSAGSKVFEQDPDPIASAIKEIEDATAAKMLEDLVLSENTVDETPTALTNNEPDTFHDDDRQPQGDPLAIKIVLATQSFLYADTSAQQLLALKIVHNCVSALTDSRDLLPLLNELWPALVNRLNQQHDEFYVTLAACDVIEQVCMKGESWMRKRVKDDLWIHFRRILAEMPLRMQKSQVELMHRVLRTLKTVARYVPLDEGIAWELCVQSVRFFSTDVEEDLIAMLQDMVPVYGDKIWLVLAKLGCIAGLPPKTIPDFKLPQNVKVPSNICQVLQV</sequence>
<dbReference type="SUPFAM" id="SSF48371">
    <property type="entry name" value="ARM repeat"/>
    <property type="match status" value="1"/>
</dbReference>
<dbReference type="InterPro" id="IPR011989">
    <property type="entry name" value="ARM-like"/>
</dbReference>
<dbReference type="PANTHER" id="PTHR18460">
    <property type="entry name" value="TEL2 INTERACTING PROTEIN 1 TTI1 FAMILY MEMBER"/>
    <property type="match status" value="1"/>
</dbReference>
<evidence type="ECO:0000259" key="1">
    <source>
        <dbReference type="Pfam" id="PF24181"/>
    </source>
</evidence>
<dbReference type="Gene3D" id="1.25.10.10">
    <property type="entry name" value="Leucine-rich Repeat Variant"/>
    <property type="match status" value="1"/>
</dbReference>
<proteinExistence type="predicted"/>
<keyword evidence="3" id="KW-1185">Reference proteome</keyword>
<accession>A0A9W8IHP1</accession>
<dbReference type="Pfam" id="PF21547">
    <property type="entry name" value="TTI1"/>
    <property type="match status" value="1"/>
</dbReference>
<organism evidence="2 3">
    <name type="scientific">Coemansia brasiliensis</name>
    <dbReference type="NCBI Taxonomy" id="2650707"/>
    <lineage>
        <taxon>Eukaryota</taxon>
        <taxon>Fungi</taxon>
        <taxon>Fungi incertae sedis</taxon>
        <taxon>Zoopagomycota</taxon>
        <taxon>Kickxellomycotina</taxon>
        <taxon>Kickxellomycetes</taxon>
        <taxon>Kickxellales</taxon>
        <taxon>Kickxellaceae</taxon>
        <taxon>Coemansia</taxon>
    </lineage>
</organism>
<protein>
    <recommendedName>
        <fullName evidence="1">TTI1 C-terminal TPR domain-containing protein</fullName>
    </recommendedName>
</protein>
<dbReference type="Pfam" id="PF24181">
    <property type="entry name" value="TPR_TTI1_C"/>
    <property type="match status" value="1"/>
</dbReference>
<comment type="caution">
    <text evidence="2">The sequence shown here is derived from an EMBL/GenBank/DDBJ whole genome shotgun (WGS) entry which is preliminary data.</text>
</comment>
<evidence type="ECO:0000313" key="2">
    <source>
        <dbReference type="EMBL" id="KAJ2851629.1"/>
    </source>
</evidence>
<dbReference type="InterPro" id="IPR057567">
    <property type="entry name" value="TPR_TTI1_C"/>
</dbReference>
<evidence type="ECO:0000313" key="3">
    <source>
        <dbReference type="Proteomes" id="UP001139887"/>
    </source>
</evidence>
<dbReference type="Proteomes" id="UP001139887">
    <property type="component" value="Unassembled WGS sequence"/>
</dbReference>
<name>A0A9W8IHP1_9FUNG</name>
<reference evidence="2" key="1">
    <citation type="submission" date="2022-07" db="EMBL/GenBank/DDBJ databases">
        <title>Phylogenomic reconstructions and comparative analyses of Kickxellomycotina fungi.</title>
        <authorList>
            <person name="Reynolds N.K."/>
            <person name="Stajich J.E."/>
            <person name="Barry K."/>
            <person name="Grigoriev I.V."/>
            <person name="Crous P."/>
            <person name="Smith M.E."/>
        </authorList>
    </citation>
    <scope>NUCLEOTIDE SEQUENCE</scope>
    <source>
        <strain evidence="2">NRRL 1566</strain>
    </source>
</reference>
<dbReference type="PANTHER" id="PTHR18460:SF3">
    <property type="entry name" value="TELO2-INTERACTING PROTEIN 1 HOMOLOG"/>
    <property type="match status" value="1"/>
</dbReference>
<dbReference type="AlphaFoldDB" id="A0A9W8IHP1"/>
<dbReference type="InterPro" id="IPR016024">
    <property type="entry name" value="ARM-type_fold"/>
</dbReference>
<dbReference type="InterPro" id="IPR052587">
    <property type="entry name" value="TELO2-interacting_protein_1"/>
</dbReference>
<dbReference type="GO" id="GO:0005737">
    <property type="term" value="C:cytoplasm"/>
    <property type="evidence" value="ECO:0007669"/>
    <property type="project" value="TreeGrafter"/>
</dbReference>